<sequence>MKLTKKRLALVTAAATLVTAGIFGGTYAKYHTETLPTTDNARLAKFYLNSENTLDLFKTEYTNATGNGADVKNDGSDAKNLIAPNVTTTQNLTFKVATEVKSELTFQGLTIETNLPTDLQPYISVSINGTRYTLADLKASVTPVTYTVATVPAGQTATDYQVPLGFTWELDNSDTVDAKETAAAIAQAGNPSAGYYLEVTGQATLTQID</sequence>
<name>A0A847J574_9LACT</name>
<protein>
    <submittedName>
        <fullName evidence="2">Uncharacterized protein</fullName>
    </submittedName>
</protein>
<dbReference type="Proteomes" id="UP000559962">
    <property type="component" value="Unassembled WGS sequence"/>
</dbReference>
<dbReference type="EMBL" id="JAAYVO010000151">
    <property type="protein sequence ID" value="NLH36489.1"/>
    <property type="molecule type" value="Genomic_DNA"/>
</dbReference>
<evidence type="ECO:0000256" key="1">
    <source>
        <dbReference type="SAM" id="SignalP"/>
    </source>
</evidence>
<accession>A0A847J574</accession>
<feature type="signal peptide" evidence="1">
    <location>
        <begin position="1"/>
        <end position="28"/>
    </location>
</feature>
<reference evidence="2 3" key="1">
    <citation type="journal article" date="2020" name="Biotechnol. Biofuels">
        <title>New insights from the biogas microbiome by comprehensive genome-resolved metagenomics of nearly 1600 species originating from multiple anaerobic digesters.</title>
        <authorList>
            <person name="Campanaro S."/>
            <person name="Treu L."/>
            <person name="Rodriguez-R L.M."/>
            <person name="Kovalovszki A."/>
            <person name="Ziels R.M."/>
            <person name="Maus I."/>
            <person name="Zhu X."/>
            <person name="Kougias P.G."/>
            <person name="Basile A."/>
            <person name="Luo G."/>
            <person name="Schluter A."/>
            <person name="Konstantinidis K.T."/>
            <person name="Angelidaki I."/>
        </authorList>
    </citation>
    <scope>NUCLEOTIDE SEQUENCE [LARGE SCALE GENOMIC DNA]</scope>
    <source>
        <strain evidence="2">AS27yjCOA_61</strain>
    </source>
</reference>
<evidence type="ECO:0000313" key="3">
    <source>
        <dbReference type="Proteomes" id="UP000559962"/>
    </source>
</evidence>
<comment type="caution">
    <text evidence="2">The sequence shown here is derived from an EMBL/GenBank/DDBJ whole genome shotgun (WGS) entry which is preliminary data.</text>
</comment>
<organism evidence="2 3">
    <name type="scientific">Pseudolactococcus chungangensis</name>
    <dbReference type="NCBI Taxonomy" id="451457"/>
    <lineage>
        <taxon>Bacteria</taxon>
        <taxon>Bacillati</taxon>
        <taxon>Bacillota</taxon>
        <taxon>Bacilli</taxon>
        <taxon>Lactobacillales</taxon>
        <taxon>Streptococcaceae</taxon>
        <taxon>Pseudolactococcus</taxon>
    </lineage>
</organism>
<proteinExistence type="predicted"/>
<dbReference type="AlphaFoldDB" id="A0A847J574"/>
<keyword evidence="1" id="KW-0732">Signal</keyword>
<gene>
    <name evidence="2" type="ORF">GX453_10825</name>
</gene>
<feature type="chain" id="PRO_5032548499" evidence="1">
    <location>
        <begin position="29"/>
        <end position="209"/>
    </location>
</feature>
<evidence type="ECO:0000313" key="2">
    <source>
        <dbReference type="EMBL" id="NLH36489.1"/>
    </source>
</evidence>